<reference evidence="2" key="2">
    <citation type="submission" date="2022-06" db="UniProtKB">
        <authorList>
            <consortium name="EnsemblMetazoa"/>
        </authorList>
    </citation>
    <scope>IDENTIFICATION</scope>
    <source>
        <strain evidence="2">DF5081</strain>
    </source>
</reference>
<dbReference type="EnsemblMetazoa" id="CJA39284.1">
    <property type="protein sequence ID" value="CJA39284.1"/>
    <property type="gene ID" value="WBGene00215131"/>
</dbReference>
<evidence type="ECO:0000256" key="1">
    <source>
        <dbReference type="SAM" id="MobiDB-lite"/>
    </source>
</evidence>
<keyword evidence="3" id="KW-1185">Reference proteome</keyword>
<feature type="region of interest" description="Disordered" evidence="1">
    <location>
        <begin position="1"/>
        <end position="79"/>
    </location>
</feature>
<dbReference type="Proteomes" id="UP000005237">
    <property type="component" value="Unassembled WGS sequence"/>
</dbReference>
<sequence length="79" mass="8792">MRHQTDESCDDIEKLSISGSSNDPDDDDHSTIRFETSSRLQGGGDSRSTLPVDTSSLSDEDGEWDVQKREPGEEDDEVF</sequence>
<evidence type="ECO:0000313" key="3">
    <source>
        <dbReference type="Proteomes" id="UP000005237"/>
    </source>
</evidence>
<dbReference type="AlphaFoldDB" id="A0A8R1IRB2"/>
<evidence type="ECO:0000313" key="2">
    <source>
        <dbReference type="EnsemblMetazoa" id="CJA39284.1"/>
    </source>
</evidence>
<feature type="compositionally biased region" description="Polar residues" evidence="1">
    <location>
        <begin position="33"/>
        <end position="57"/>
    </location>
</feature>
<proteinExistence type="predicted"/>
<reference evidence="3" key="1">
    <citation type="submission" date="2010-08" db="EMBL/GenBank/DDBJ databases">
        <authorList>
            <consortium name="Caenorhabditis japonica Sequencing Consortium"/>
            <person name="Wilson R.K."/>
        </authorList>
    </citation>
    <scope>NUCLEOTIDE SEQUENCE [LARGE SCALE GENOMIC DNA]</scope>
    <source>
        <strain evidence="3">DF5081</strain>
    </source>
</reference>
<organism evidence="2 3">
    <name type="scientific">Caenorhabditis japonica</name>
    <dbReference type="NCBI Taxonomy" id="281687"/>
    <lineage>
        <taxon>Eukaryota</taxon>
        <taxon>Metazoa</taxon>
        <taxon>Ecdysozoa</taxon>
        <taxon>Nematoda</taxon>
        <taxon>Chromadorea</taxon>
        <taxon>Rhabditida</taxon>
        <taxon>Rhabditina</taxon>
        <taxon>Rhabditomorpha</taxon>
        <taxon>Rhabditoidea</taxon>
        <taxon>Rhabditidae</taxon>
        <taxon>Peloderinae</taxon>
        <taxon>Caenorhabditis</taxon>
    </lineage>
</organism>
<protein>
    <submittedName>
        <fullName evidence="2">Uncharacterized protein</fullName>
    </submittedName>
</protein>
<feature type="compositionally biased region" description="Basic and acidic residues" evidence="1">
    <location>
        <begin position="1"/>
        <end position="14"/>
    </location>
</feature>
<accession>A0A8R1IRB2</accession>
<name>A0A8R1IRB2_CAEJA</name>